<reference evidence="1 2" key="1">
    <citation type="submission" date="2019-06" db="EMBL/GenBank/DDBJ databases">
        <title>New taxonomy in bacterial strain CC-CFT640, isolated from vineyard.</title>
        <authorList>
            <person name="Lin S.-Y."/>
            <person name="Tsai C.-F."/>
            <person name="Young C.-C."/>
        </authorList>
    </citation>
    <scope>NUCLEOTIDE SEQUENCE [LARGE SCALE GENOMIC DNA]</scope>
    <source>
        <strain evidence="1 2">CC-CFT640</strain>
    </source>
</reference>
<dbReference type="InterPro" id="IPR049457">
    <property type="entry name" value="Emfourin"/>
</dbReference>
<gene>
    <name evidence="1" type="ORF">FHP25_08780</name>
</gene>
<name>A0A5C8PQ21_9HYPH</name>
<dbReference type="OrthoDB" id="8450971at2"/>
<comment type="caution">
    <text evidence="1">The sequence shown here is derived from an EMBL/GenBank/DDBJ whole genome shotgun (WGS) entry which is preliminary data.</text>
</comment>
<keyword evidence="2" id="KW-1185">Reference proteome</keyword>
<evidence type="ECO:0000313" key="1">
    <source>
        <dbReference type="EMBL" id="TXL77518.1"/>
    </source>
</evidence>
<dbReference type="Proteomes" id="UP000321638">
    <property type="component" value="Unassembled WGS sequence"/>
</dbReference>
<accession>A0A5C8PQ21</accession>
<proteinExistence type="predicted"/>
<evidence type="ECO:0000313" key="2">
    <source>
        <dbReference type="Proteomes" id="UP000321638"/>
    </source>
</evidence>
<sequence length="113" mass="11739">MGQGGRQIASPVRVSVERGGGLAGMTLRVTLAEGDLKPEEAQHLRRLANALEPIAAAPVAQSPGGDRFTYDIVVTAGADTWQASGAEGTLPPGWRALVSFVTAHGQRQRPSPA</sequence>
<dbReference type="RefSeq" id="WP_147846558.1">
    <property type="nucleotide sequence ID" value="NZ_VDUZ01000008.1"/>
</dbReference>
<organism evidence="1 2">
    <name type="scientific">Vineibacter terrae</name>
    <dbReference type="NCBI Taxonomy" id="2586908"/>
    <lineage>
        <taxon>Bacteria</taxon>
        <taxon>Pseudomonadati</taxon>
        <taxon>Pseudomonadota</taxon>
        <taxon>Alphaproteobacteria</taxon>
        <taxon>Hyphomicrobiales</taxon>
        <taxon>Vineibacter</taxon>
    </lineage>
</organism>
<dbReference type="EMBL" id="VDUZ01000008">
    <property type="protein sequence ID" value="TXL77518.1"/>
    <property type="molecule type" value="Genomic_DNA"/>
</dbReference>
<protein>
    <submittedName>
        <fullName evidence="1">Uncharacterized protein</fullName>
    </submittedName>
</protein>
<dbReference type="Pfam" id="PF20242">
    <property type="entry name" value="Emfourin"/>
    <property type="match status" value="1"/>
</dbReference>
<dbReference type="AlphaFoldDB" id="A0A5C8PQ21"/>